<organism evidence="1 2">
    <name type="scientific">Nocardiopsis mwathae</name>
    <dbReference type="NCBI Taxonomy" id="1472723"/>
    <lineage>
        <taxon>Bacteria</taxon>
        <taxon>Bacillati</taxon>
        <taxon>Actinomycetota</taxon>
        <taxon>Actinomycetes</taxon>
        <taxon>Streptosporangiales</taxon>
        <taxon>Nocardiopsidaceae</taxon>
        <taxon>Nocardiopsis</taxon>
    </lineage>
</organism>
<dbReference type="EMBL" id="JACHDS010000001">
    <property type="protein sequence ID" value="MBB6170727.1"/>
    <property type="molecule type" value="Genomic_DNA"/>
</dbReference>
<dbReference type="Proteomes" id="UP000546642">
    <property type="component" value="Unassembled WGS sequence"/>
</dbReference>
<accession>A0A7W9YEQ5</accession>
<dbReference type="AlphaFoldDB" id="A0A7W9YEQ5"/>
<gene>
    <name evidence="1" type="ORF">HNR23_000787</name>
</gene>
<name>A0A7W9YEQ5_9ACTN</name>
<dbReference type="RefSeq" id="WP_184073569.1">
    <property type="nucleotide sequence ID" value="NZ_JACHDS010000001.1"/>
</dbReference>
<protein>
    <submittedName>
        <fullName evidence="1">Uncharacterized protein</fullName>
    </submittedName>
</protein>
<proteinExistence type="predicted"/>
<sequence length="97" mass="10779">MDPVGPDQTVLHPASRNYTPYAVATTELARHVLHALFRNDSALIDSVIQDFLALDRDQGGYGWVVIDETDHAVVRHMVIQQGRALLARLESADADRD</sequence>
<keyword evidence="2" id="KW-1185">Reference proteome</keyword>
<evidence type="ECO:0000313" key="1">
    <source>
        <dbReference type="EMBL" id="MBB6170727.1"/>
    </source>
</evidence>
<evidence type="ECO:0000313" key="2">
    <source>
        <dbReference type="Proteomes" id="UP000546642"/>
    </source>
</evidence>
<comment type="caution">
    <text evidence="1">The sequence shown here is derived from an EMBL/GenBank/DDBJ whole genome shotgun (WGS) entry which is preliminary data.</text>
</comment>
<reference evidence="1 2" key="1">
    <citation type="submission" date="2020-08" db="EMBL/GenBank/DDBJ databases">
        <title>Sequencing the genomes of 1000 actinobacteria strains.</title>
        <authorList>
            <person name="Klenk H.-P."/>
        </authorList>
    </citation>
    <scope>NUCLEOTIDE SEQUENCE [LARGE SCALE GENOMIC DNA]</scope>
    <source>
        <strain evidence="1 2">DSM 46659</strain>
    </source>
</reference>